<reference evidence="1 2" key="1">
    <citation type="submission" date="2018-06" db="EMBL/GenBank/DDBJ databases">
        <authorList>
            <consortium name="Pathogen Informatics"/>
            <person name="Doyle S."/>
        </authorList>
    </citation>
    <scope>NUCLEOTIDE SEQUENCE [LARGE SCALE GENOMIC DNA]</scope>
    <source>
        <strain evidence="1 2">NCTC11091</strain>
    </source>
</reference>
<proteinExistence type="predicted"/>
<organism evidence="1 2">
    <name type="scientific">Faucicola atlantae</name>
    <dbReference type="NCBI Taxonomy" id="34059"/>
    <lineage>
        <taxon>Bacteria</taxon>
        <taxon>Pseudomonadati</taxon>
        <taxon>Pseudomonadota</taxon>
        <taxon>Gammaproteobacteria</taxon>
        <taxon>Moraxellales</taxon>
        <taxon>Moraxellaceae</taxon>
        <taxon>Faucicola</taxon>
    </lineage>
</organism>
<evidence type="ECO:0000313" key="2">
    <source>
        <dbReference type="Proteomes" id="UP000255193"/>
    </source>
</evidence>
<dbReference type="Proteomes" id="UP000255193">
    <property type="component" value="Unassembled WGS sequence"/>
</dbReference>
<dbReference type="RefSeq" id="WP_067058648.1">
    <property type="nucleotide sequence ID" value="NZ_MXAO01000078.1"/>
</dbReference>
<protein>
    <submittedName>
        <fullName evidence="1">Uncharacterized protein</fullName>
    </submittedName>
</protein>
<accession>A0A378Q2V8</accession>
<evidence type="ECO:0000313" key="1">
    <source>
        <dbReference type="EMBL" id="STY95203.1"/>
    </source>
</evidence>
<name>A0A378Q2V8_9GAMM</name>
<sequence>MVIYLSDGQAIDGANLLSAILRYDLVPVPVTLELTVNATKALRAQLVVGKTLHLVNGVMFEIVKAHAVNNNAVKDGRRLGGIAVIAVLAGCVPLLSVTKRATIHDDISIAQAYQSLGARLRFSEDIKLRQFVCLKGQMPTIRLALALQKEAAVMVYDADNKTANARRIQTLMSQTPIRKYDPAQIQWVENPTQVARQNTNFLSVADDGKQIVGQTLEGKHVDYMPRTDQRELGNLKRVLITHGVLLRSMDDELQAGKTVQVGNEVYALLTVAHRFDTGALGGASVGATKAWLAQVVDA</sequence>
<dbReference type="EMBL" id="UGQA01000001">
    <property type="protein sequence ID" value="STY95203.1"/>
    <property type="molecule type" value="Genomic_DNA"/>
</dbReference>
<dbReference type="AlphaFoldDB" id="A0A378Q2V8"/>
<gene>
    <name evidence="1" type="ORF">NCTC11091_00996</name>
</gene>